<reference evidence="2" key="2">
    <citation type="submission" date="2020-02" db="EMBL/GenBank/DDBJ databases">
        <title>Esox lucius (northern pike) genome, fEsoLuc1, primary haplotype.</title>
        <authorList>
            <person name="Myers G."/>
            <person name="Karagic N."/>
            <person name="Meyer A."/>
            <person name="Pippel M."/>
            <person name="Reichard M."/>
            <person name="Winkler S."/>
            <person name="Tracey A."/>
            <person name="Sims Y."/>
            <person name="Howe K."/>
            <person name="Rhie A."/>
            <person name="Formenti G."/>
            <person name="Durbin R."/>
            <person name="Fedrigo O."/>
            <person name="Jarvis E.D."/>
        </authorList>
    </citation>
    <scope>NUCLEOTIDE SEQUENCE [LARGE SCALE GENOMIC DNA]</scope>
</reference>
<dbReference type="Ensembl" id="ENSELUT00000077563.2">
    <property type="protein sequence ID" value="ENSELUP00000056612.2"/>
    <property type="gene ID" value="ENSELUG00000032569.2"/>
</dbReference>
<keyword evidence="3" id="KW-1185">Reference proteome</keyword>
<accession>A0A6Q2XTU1</accession>
<evidence type="ECO:0000313" key="2">
    <source>
        <dbReference type="Ensembl" id="ENSELUP00000056612.2"/>
    </source>
</evidence>
<keyword evidence="1" id="KW-0472">Membrane</keyword>
<dbReference type="InParanoid" id="A0A6Q2XTU1"/>
<dbReference type="AlphaFoldDB" id="A0A6Q2XTU1"/>
<evidence type="ECO:0000256" key="1">
    <source>
        <dbReference type="SAM" id="Phobius"/>
    </source>
</evidence>
<reference evidence="3" key="1">
    <citation type="journal article" date="2014" name="PLoS ONE">
        <title>The genome and linkage map of the northern pike (Esox lucius): conserved synteny revealed between the salmonid sister group and the Neoteleostei.</title>
        <authorList>
            <person name="Rondeau E.B."/>
            <person name="Minkley D.R."/>
            <person name="Leong J.S."/>
            <person name="Messmer A.M."/>
            <person name="Jantzen J.R."/>
            <person name="von Schalburg K.R."/>
            <person name="Lemon C."/>
            <person name="Bird N.H."/>
            <person name="Koop B.F."/>
        </authorList>
    </citation>
    <scope>NUCLEOTIDE SEQUENCE</scope>
</reference>
<organism evidence="2 3">
    <name type="scientific">Esox lucius</name>
    <name type="common">Northern pike</name>
    <dbReference type="NCBI Taxonomy" id="8010"/>
    <lineage>
        <taxon>Eukaryota</taxon>
        <taxon>Metazoa</taxon>
        <taxon>Chordata</taxon>
        <taxon>Craniata</taxon>
        <taxon>Vertebrata</taxon>
        <taxon>Euteleostomi</taxon>
        <taxon>Actinopterygii</taxon>
        <taxon>Neopterygii</taxon>
        <taxon>Teleostei</taxon>
        <taxon>Protacanthopterygii</taxon>
        <taxon>Esociformes</taxon>
        <taxon>Esocidae</taxon>
        <taxon>Esox</taxon>
    </lineage>
</organism>
<reference evidence="2" key="3">
    <citation type="submission" date="2025-08" db="UniProtKB">
        <authorList>
            <consortium name="Ensembl"/>
        </authorList>
    </citation>
    <scope>IDENTIFICATION</scope>
</reference>
<sequence length="131" mass="14412">MGPVLTPTPDMYRAGTRNPGPPHLWKTWILLQGEQQNCAGPLLIFFSLLPFLFVLSFILSPPLPLSKPLCPFLSVLFCPSSPSPSLPLIIQSSAPISGMLTTNCQSFILIRSASSYFTPLFFSLPPSRPFF</sequence>
<keyword evidence="1" id="KW-1133">Transmembrane helix</keyword>
<reference evidence="2" key="4">
    <citation type="submission" date="2025-09" db="UniProtKB">
        <authorList>
            <consortium name="Ensembl"/>
        </authorList>
    </citation>
    <scope>IDENTIFICATION</scope>
</reference>
<keyword evidence="1" id="KW-0812">Transmembrane</keyword>
<proteinExistence type="predicted"/>
<protein>
    <submittedName>
        <fullName evidence="2">Uncharacterized protein</fullName>
    </submittedName>
</protein>
<evidence type="ECO:0000313" key="3">
    <source>
        <dbReference type="Proteomes" id="UP000265140"/>
    </source>
</evidence>
<dbReference type="Proteomes" id="UP000265140">
    <property type="component" value="Chromosome 16"/>
</dbReference>
<feature type="transmembrane region" description="Helical" evidence="1">
    <location>
        <begin position="39"/>
        <end position="59"/>
    </location>
</feature>
<name>A0A6Q2XTU1_ESOLU</name>